<evidence type="ECO:0000256" key="2">
    <source>
        <dbReference type="ARBA" id="ARBA00022857"/>
    </source>
</evidence>
<dbReference type="PANTHER" id="PTHR47706:SF4">
    <property type="entry name" value="NMRA-LIKE DOMAIN-CONTAINING PROTEIN"/>
    <property type="match status" value="1"/>
</dbReference>
<evidence type="ECO:0000259" key="4">
    <source>
        <dbReference type="Pfam" id="PF13460"/>
    </source>
</evidence>
<dbReference type="SUPFAM" id="SSF51735">
    <property type="entry name" value="NAD(P)-binding Rossmann-fold domains"/>
    <property type="match status" value="1"/>
</dbReference>
<dbReference type="Gene3D" id="3.40.50.720">
    <property type="entry name" value="NAD(P)-binding Rossmann-like Domain"/>
    <property type="match status" value="1"/>
</dbReference>
<accession>A0A9P9XU39</accession>
<name>A0A9P9XU39_9PEZI</name>
<sequence length="128" mass="13638">MAVAIAGGISGPGRDLVEAISAQGTHEVIVLTRKVSGQPGGAAPNVRFVAVDYSDIDSLTAVLEKYNVDTVISTVYNITRESQSELNLVVAAERSKTTRRFIPSHFGVPYLPEYGVSTFPPYLASSPI</sequence>
<dbReference type="InterPro" id="IPR036291">
    <property type="entry name" value="NAD(P)-bd_dom_sf"/>
</dbReference>
<reference evidence="5" key="1">
    <citation type="submission" date="2019-01" db="EMBL/GenBank/DDBJ databases">
        <title>Colletotrichum abscissum LGMF1257.</title>
        <authorList>
            <person name="Baroncelli R."/>
        </authorList>
    </citation>
    <scope>NUCLEOTIDE SEQUENCE</scope>
    <source>
        <strain evidence="5">Ca142</strain>
    </source>
</reference>
<comment type="caution">
    <text evidence="5">The sequence shown here is derived from an EMBL/GenBank/DDBJ whole genome shotgun (WGS) entry which is preliminary data.</text>
</comment>
<proteinExistence type="inferred from homology"/>
<comment type="similarity">
    <text evidence="1">Belongs to the NmrA-type oxidoreductase family. Isoflavone reductase subfamily.</text>
</comment>
<organism evidence="5 6">
    <name type="scientific">Colletotrichum abscissum</name>
    <dbReference type="NCBI Taxonomy" id="1671311"/>
    <lineage>
        <taxon>Eukaryota</taxon>
        <taxon>Fungi</taxon>
        <taxon>Dikarya</taxon>
        <taxon>Ascomycota</taxon>
        <taxon>Pezizomycotina</taxon>
        <taxon>Sordariomycetes</taxon>
        <taxon>Hypocreomycetidae</taxon>
        <taxon>Glomerellales</taxon>
        <taxon>Glomerellaceae</taxon>
        <taxon>Colletotrichum</taxon>
        <taxon>Colletotrichum acutatum species complex</taxon>
    </lineage>
</organism>
<dbReference type="InterPro" id="IPR016040">
    <property type="entry name" value="NAD(P)-bd_dom"/>
</dbReference>
<evidence type="ECO:0000256" key="1">
    <source>
        <dbReference type="ARBA" id="ARBA00005725"/>
    </source>
</evidence>
<dbReference type="PANTHER" id="PTHR47706">
    <property type="entry name" value="NMRA-LIKE FAMILY PROTEIN"/>
    <property type="match status" value="1"/>
</dbReference>
<dbReference type="Proteomes" id="UP001056436">
    <property type="component" value="Unassembled WGS sequence"/>
</dbReference>
<keyword evidence="3" id="KW-0560">Oxidoreductase</keyword>
<dbReference type="EMBL" id="SDAQ01000001">
    <property type="protein sequence ID" value="KAI3559662.1"/>
    <property type="molecule type" value="Genomic_DNA"/>
</dbReference>
<dbReference type="InterPro" id="IPR051609">
    <property type="entry name" value="NmrA/Isoflavone_reductase-like"/>
</dbReference>
<evidence type="ECO:0000313" key="5">
    <source>
        <dbReference type="EMBL" id="KAI3559662.1"/>
    </source>
</evidence>
<feature type="domain" description="NAD(P)-binding" evidence="4">
    <location>
        <begin position="12"/>
        <end position="108"/>
    </location>
</feature>
<dbReference type="OrthoDB" id="419598at2759"/>
<dbReference type="Pfam" id="PF13460">
    <property type="entry name" value="NAD_binding_10"/>
    <property type="match status" value="1"/>
</dbReference>
<protein>
    <recommendedName>
        <fullName evidence="4">NAD(P)-binding domain-containing protein</fullName>
    </recommendedName>
</protein>
<keyword evidence="6" id="KW-1185">Reference proteome</keyword>
<gene>
    <name evidence="5" type="ORF">CABS02_00637</name>
</gene>
<dbReference type="GO" id="GO:0016491">
    <property type="term" value="F:oxidoreductase activity"/>
    <property type="evidence" value="ECO:0007669"/>
    <property type="project" value="UniProtKB-KW"/>
</dbReference>
<evidence type="ECO:0000256" key="3">
    <source>
        <dbReference type="ARBA" id="ARBA00023002"/>
    </source>
</evidence>
<keyword evidence="2" id="KW-0521">NADP</keyword>
<evidence type="ECO:0000313" key="6">
    <source>
        <dbReference type="Proteomes" id="UP001056436"/>
    </source>
</evidence>
<dbReference type="AlphaFoldDB" id="A0A9P9XU39"/>